<reference evidence="3 4" key="1">
    <citation type="submission" date="2019-09" db="EMBL/GenBank/DDBJ databases">
        <title>Characterisation of the sponge microbiome using genome-centric metagenomics.</title>
        <authorList>
            <person name="Engelberts J.P."/>
            <person name="Robbins S.J."/>
            <person name="De Goeij J.M."/>
            <person name="Aranda M."/>
            <person name="Bell S.C."/>
            <person name="Webster N.S."/>
        </authorList>
    </citation>
    <scope>NUCLEOTIDE SEQUENCE [LARGE SCALE GENOMIC DNA]</scope>
    <source>
        <strain evidence="3">SB0662_bin_43</strain>
    </source>
</reference>
<sequence length="91" mass="10412">MWKQLQSLIRAKSDKAIIVEDGKPLYVVLTVEEYTRLQEQASHSSAMLEDDSTDDSTTYDQANQELSSVEIDEEQREYAEKFANLDNAPLQ</sequence>
<evidence type="ECO:0000313" key="3">
    <source>
        <dbReference type="EMBL" id="MYE38506.1"/>
    </source>
</evidence>
<evidence type="ECO:0000313" key="4">
    <source>
        <dbReference type="Proteomes" id="UP000449092"/>
    </source>
</evidence>
<protein>
    <recommendedName>
        <fullName evidence="5">Antitoxin</fullName>
    </recommendedName>
</protein>
<evidence type="ECO:0000256" key="2">
    <source>
        <dbReference type="SAM" id="MobiDB-lite"/>
    </source>
</evidence>
<proteinExistence type="inferred from homology"/>
<feature type="region of interest" description="Disordered" evidence="2">
    <location>
        <begin position="39"/>
        <end position="70"/>
    </location>
</feature>
<evidence type="ECO:0008006" key="5">
    <source>
        <dbReference type="Google" id="ProtNLM"/>
    </source>
</evidence>
<dbReference type="Proteomes" id="UP000449092">
    <property type="component" value="Unassembled WGS sequence"/>
</dbReference>
<accession>A0A845DJZ7</accession>
<comment type="similarity">
    <text evidence="1">Belongs to the phD/YefM antitoxin family.</text>
</comment>
<evidence type="ECO:0000256" key="1">
    <source>
        <dbReference type="ARBA" id="ARBA00009981"/>
    </source>
</evidence>
<dbReference type="AlphaFoldDB" id="A0A845DJZ7"/>
<comment type="caution">
    <text evidence="3">The sequence shown here is derived from an EMBL/GenBank/DDBJ whole genome shotgun (WGS) entry which is preliminary data.</text>
</comment>
<dbReference type="SUPFAM" id="SSF143120">
    <property type="entry name" value="YefM-like"/>
    <property type="match status" value="1"/>
</dbReference>
<organism evidence="3 4">
    <name type="scientific">Candidatus Spechtbacteria bacterium SB0662_bin_43</name>
    <dbReference type="NCBI Taxonomy" id="2604897"/>
    <lineage>
        <taxon>Bacteria</taxon>
        <taxon>Candidatus Spechtiibacteriota</taxon>
    </lineage>
</organism>
<gene>
    <name evidence="3" type="ORF">F4X82_03250</name>
</gene>
<name>A0A845DJZ7_9BACT</name>
<dbReference type="EMBL" id="VXOY01000027">
    <property type="protein sequence ID" value="MYE38506.1"/>
    <property type="molecule type" value="Genomic_DNA"/>
</dbReference>
<dbReference type="InterPro" id="IPR036165">
    <property type="entry name" value="YefM-like_sf"/>
</dbReference>